<evidence type="ECO:0000256" key="2">
    <source>
        <dbReference type="ARBA" id="ARBA00022771"/>
    </source>
</evidence>
<feature type="transmembrane region" description="Helical" evidence="5">
    <location>
        <begin position="170"/>
        <end position="190"/>
    </location>
</feature>
<proteinExistence type="predicted"/>
<dbReference type="Pfam" id="PF13639">
    <property type="entry name" value="zf-RING_2"/>
    <property type="match status" value="1"/>
</dbReference>
<evidence type="ECO:0000256" key="3">
    <source>
        <dbReference type="ARBA" id="ARBA00022833"/>
    </source>
</evidence>
<reference evidence="7 8" key="1">
    <citation type="submission" date="2024-02" db="EMBL/GenBank/DDBJ databases">
        <authorList>
            <person name="Chen Y."/>
            <person name="Shah S."/>
            <person name="Dougan E. K."/>
            <person name="Thang M."/>
            <person name="Chan C."/>
        </authorList>
    </citation>
    <scope>NUCLEOTIDE SEQUENCE [LARGE SCALE GENOMIC DNA]</scope>
</reference>
<keyword evidence="2 4" id="KW-0863">Zinc-finger</keyword>
<dbReference type="Proteomes" id="UP001642484">
    <property type="component" value="Unassembled WGS sequence"/>
</dbReference>
<keyword evidence="8" id="KW-1185">Reference proteome</keyword>
<keyword evidence="5" id="KW-0812">Transmembrane</keyword>
<dbReference type="PANTHER" id="PTHR14155:SF607">
    <property type="entry name" value="RING-TYPE DOMAIN-CONTAINING PROTEIN"/>
    <property type="match status" value="1"/>
</dbReference>
<comment type="caution">
    <text evidence="7">The sequence shown here is derived from an EMBL/GenBank/DDBJ whole genome shotgun (WGS) entry which is preliminary data.</text>
</comment>
<keyword evidence="3" id="KW-0862">Zinc</keyword>
<protein>
    <recommendedName>
        <fullName evidence="6">RING-type domain-containing protein</fullName>
    </recommendedName>
</protein>
<evidence type="ECO:0000313" key="8">
    <source>
        <dbReference type="Proteomes" id="UP001642484"/>
    </source>
</evidence>
<evidence type="ECO:0000313" key="7">
    <source>
        <dbReference type="EMBL" id="CAK9067672.1"/>
    </source>
</evidence>
<evidence type="ECO:0000256" key="4">
    <source>
        <dbReference type="PROSITE-ProRule" id="PRU00175"/>
    </source>
</evidence>
<evidence type="ECO:0000256" key="5">
    <source>
        <dbReference type="SAM" id="Phobius"/>
    </source>
</evidence>
<evidence type="ECO:0000259" key="6">
    <source>
        <dbReference type="PROSITE" id="PS50089"/>
    </source>
</evidence>
<feature type="transmembrane region" description="Helical" evidence="5">
    <location>
        <begin position="80"/>
        <end position="100"/>
    </location>
</feature>
<dbReference type="InterPro" id="IPR001841">
    <property type="entry name" value="Znf_RING"/>
</dbReference>
<sequence length="359" mass="41160">MIGMLGYLVWRGHLNNPGQDDQASASRPGVGRDLEQGHIVPVPAQGRRGEAQYSIPRRIARFLCMYGRPERLQVHYSRRFKLFMAAISLMSLAWIVNFFVNVHPLLEDEKYITECRDQGNRLRYQARVLFIYFMWFVVARASLFVPCILSRVAIVQSRTHGFCRTYCVHLLIRDGPIYIYCVASVLFWFHLLQSPECESRNPDLYGQLKIYAVCSCLLAFMCIVEVHWHNKLIANTLDLFSVWIPEVSRRAPPETLEKLETIHYDPDAETNRFGDEEDKTYPSECAICLGSWEKDDVIKATPCGHAFHEDCIGGWLQSARTCALCRKDLVQLTNTRPEPESVGRDRGGGAVVVQDVFHQ</sequence>
<name>A0ABP0NWW4_9DINO</name>
<feature type="transmembrane region" description="Helical" evidence="5">
    <location>
        <begin position="210"/>
        <end position="228"/>
    </location>
</feature>
<dbReference type="Gene3D" id="3.30.40.10">
    <property type="entry name" value="Zinc/RING finger domain, C3HC4 (zinc finger)"/>
    <property type="match status" value="1"/>
</dbReference>
<dbReference type="PANTHER" id="PTHR14155">
    <property type="entry name" value="RING FINGER DOMAIN-CONTAINING"/>
    <property type="match status" value="1"/>
</dbReference>
<dbReference type="EMBL" id="CAXAMN010022250">
    <property type="protein sequence ID" value="CAK9067672.1"/>
    <property type="molecule type" value="Genomic_DNA"/>
</dbReference>
<gene>
    <name evidence="7" type="ORF">CCMP2556_LOCUS33251</name>
</gene>
<dbReference type="SMART" id="SM00184">
    <property type="entry name" value="RING"/>
    <property type="match status" value="1"/>
</dbReference>
<keyword evidence="5" id="KW-0472">Membrane</keyword>
<dbReference type="SUPFAM" id="SSF57850">
    <property type="entry name" value="RING/U-box"/>
    <property type="match status" value="1"/>
</dbReference>
<keyword evidence="1" id="KW-0479">Metal-binding</keyword>
<feature type="transmembrane region" description="Helical" evidence="5">
    <location>
        <begin position="129"/>
        <end position="149"/>
    </location>
</feature>
<organism evidence="7 8">
    <name type="scientific">Durusdinium trenchii</name>
    <dbReference type="NCBI Taxonomy" id="1381693"/>
    <lineage>
        <taxon>Eukaryota</taxon>
        <taxon>Sar</taxon>
        <taxon>Alveolata</taxon>
        <taxon>Dinophyceae</taxon>
        <taxon>Suessiales</taxon>
        <taxon>Symbiodiniaceae</taxon>
        <taxon>Durusdinium</taxon>
    </lineage>
</organism>
<evidence type="ECO:0000256" key="1">
    <source>
        <dbReference type="ARBA" id="ARBA00022723"/>
    </source>
</evidence>
<dbReference type="InterPro" id="IPR013083">
    <property type="entry name" value="Znf_RING/FYVE/PHD"/>
</dbReference>
<accession>A0ABP0NWW4</accession>
<feature type="domain" description="RING-type" evidence="6">
    <location>
        <begin position="285"/>
        <end position="326"/>
    </location>
</feature>
<dbReference type="PROSITE" id="PS50089">
    <property type="entry name" value="ZF_RING_2"/>
    <property type="match status" value="1"/>
</dbReference>
<keyword evidence="5" id="KW-1133">Transmembrane helix</keyword>
<dbReference type="InterPro" id="IPR053238">
    <property type="entry name" value="RING-H2_zinc_finger"/>
</dbReference>